<dbReference type="Gene3D" id="3.30.750.24">
    <property type="entry name" value="STAS domain"/>
    <property type="match status" value="1"/>
</dbReference>
<evidence type="ECO:0000256" key="4">
    <source>
        <dbReference type="ARBA" id="ARBA00023136"/>
    </source>
</evidence>
<feature type="transmembrane region" description="Helical" evidence="6">
    <location>
        <begin position="169"/>
        <end position="191"/>
    </location>
</feature>
<dbReference type="Pfam" id="PF00916">
    <property type="entry name" value="Sulfate_transp"/>
    <property type="match status" value="1"/>
</dbReference>
<keyword evidence="2 6" id="KW-0812">Transmembrane</keyword>
<dbReference type="Proteomes" id="UP001209540">
    <property type="component" value="Unassembled WGS sequence"/>
</dbReference>
<feature type="transmembrane region" description="Helical" evidence="6">
    <location>
        <begin position="439"/>
        <end position="467"/>
    </location>
</feature>
<feature type="compositionally biased region" description="Polar residues" evidence="5">
    <location>
        <begin position="780"/>
        <end position="789"/>
    </location>
</feature>
<feature type="domain" description="STAS" evidence="7">
    <location>
        <begin position="528"/>
        <end position="646"/>
    </location>
</feature>
<gene>
    <name evidence="8" type="ORF">BDA99DRAFT_555574</name>
</gene>
<evidence type="ECO:0000313" key="8">
    <source>
        <dbReference type="EMBL" id="KAI9275810.1"/>
    </source>
</evidence>
<protein>
    <submittedName>
        <fullName evidence="8">Sulfate transporter family-domain-containing protein</fullName>
    </submittedName>
</protein>
<dbReference type="GO" id="GO:0008271">
    <property type="term" value="F:secondary active sulfate transmembrane transporter activity"/>
    <property type="evidence" value="ECO:0007669"/>
    <property type="project" value="InterPro"/>
</dbReference>
<dbReference type="InterPro" id="IPR036513">
    <property type="entry name" value="STAS_dom_sf"/>
</dbReference>
<evidence type="ECO:0000313" key="9">
    <source>
        <dbReference type="Proteomes" id="UP001209540"/>
    </source>
</evidence>
<dbReference type="PROSITE" id="PS50801">
    <property type="entry name" value="STAS"/>
    <property type="match status" value="1"/>
</dbReference>
<evidence type="ECO:0000256" key="6">
    <source>
        <dbReference type="SAM" id="Phobius"/>
    </source>
</evidence>
<feature type="region of interest" description="Disordered" evidence="5">
    <location>
        <begin position="653"/>
        <end position="687"/>
    </location>
</feature>
<name>A0AAD5K9X7_9FUNG</name>
<feature type="transmembrane region" description="Helical" evidence="6">
    <location>
        <begin position="50"/>
        <end position="70"/>
    </location>
</feature>
<feature type="compositionally biased region" description="Acidic residues" evidence="5">
    <location>
        <begin position="677"/>
        <end position="687"/>
    </location>
</feature>
<keyword evidence="4 6" id="KW-0472">Membrane</keyword>
<feature type="transmembrane region" description="Helical" evidence="6">
    <location>
        <begin position="249"/>
        <end position="271"/>
    </location>
</feature>
<feature type="transmembrane region" description="Helical" evidence="6">
    <location>
        <begin position="380"/>
        <end position="397"/>
    </location>
</feature>
<keyword evidence="3 6" id="KW-1133">Transmembrane helix</keyword>
<comment type="caution">
    <text evidence="8">The sequence shown here is derived from an EMBL/GenBank/DDBJ whole genome shotgun (WGS) entry which is preliminary data.</text>
</comment>
<feature type="region of interest" description="Disordered" evidence="5">
    <location>
        <begin position="777"/>
        <end position="798"/>
    </location>
</feature>
<dbReference type="InterPro" id="IPR011547">
    <property type="entry name" value="SLC26A/SulP_dom"/>
</dbReference>
<dbReference type="InterPro" id="IPR018045">
    <property type="entry name" value="S04_transporter_CS"/>
</dbReference>
<comment type="subcellular location">
    <subcellularLocation>
        <location evidence="1">Membrane</location>
        <topology evidence="1">Multi-pass membrane protein</topology>
    </subcellularLocation>
</comment>
<evidence type="ECO:0000259" key="7">
    <source>
        <dbReference type="PROSITE" id="PS50801"/>
    </source>
</evidence>
<sequence length="798" mass="88150">MSTETTYVDNPPPKYQEQVRSSIRQCPSPGKFLASVFPIITWLPKYNLTWLWSDFISGITVGCIVVPQGMAYAKLVGLPPQYGLYTSFVGVAIYPFVGTSKDINIGTTAIQSLFLGQVFATVQETPQFLSGQWTAEQFAVTMSLFAGIITLFLSIFQLGILFNFICHPAISGFMAGSALTIVISQLGKILGVHVSTKDAPYMVFGNTLKELPHASIDALIGILSLIWLYGVKYACSSLAKRYPQYKRKLLYFSMSRNVIVLIFTTFLSWLINHFGHHAESPFTILGPVPPGFQDMGVPKLDTEMISHVFPSFPSMVVLLIMEHCSIASSLGQTSDYRINVNQEILSVGLANIFGSFFSAYPATGSFCRSAVANKSGAKTPVNNIVVAIIVILALYALTPAFQFIPNASLAAVIAHAVTDLIVGPSVWRRFWNIHPSELLIFACAFIISLFARLDISIYVAVALSVIVQLYRTARPRYAVLGRMDGESMQKKYCGEKSAAHSEIDALNHCKFFSFTHPMLGQYVQPIAPGVIAFQPCDNMVFENSMMLTEKLMDEIKHATRRGKPLAEKIGDRPWNDTAGTIQRDKKPLLHAVIMDMTCVNQMDYSAIHAIKAVANQAERYSGRPVSWYFVLNDSLSVRKCLLFGGFGTQERKPGAPFRSDLKQRKKQGAHVSSNDNDQNDDYSCDDQDSIDQKSGVVIDSKQVVQVEYVQKSNNSRPPLTKHESTLSYNNTNATGALDDAIGHCINNTQLDDVYPYFFFAMRDAAVAACSRHAVPEERASPSSALSVNVVSEIDEEKQ</sequence>
<feature type="transmembrane region" description="Helical" evidence="6">
    <location>
        <begin position="138"/>
        <end position="162"/>
    </location>
</feature>
<proteinExistence type="predicted"/>
<dbReference type="GO" id="GO:0016020">
    <property type="term" value="C:membrane"/>
    <property type="evidence" value="ECO:0007669"/>
    <property type="project" value="UniProtKB-SubCell"/>
</dbReference>
<dbReference type="PROSITE" id="PS01130">
    <property type="entry name" value="SLC26A"/>
    <property type="match status" value="1"/>
</dbReference>
<evidence type="ECO:0000256" key="3">
    <source>
        <dbReference type="ARBA" id="ARBA00022989"/>
    </source>
</evidence>
<dbReference type="NCBIfam" id="TIGR00815">
    <property type="entry name" value="sulP"/>
    <property type="match status" value="1"/>
</dbReference>
<evidence type="ECO:0000256" key="5">
    <source>
        <dbReference type="SAM" id="MobiDB-lite"/>
    </source>
</evidence>
<dbReference type="InterPro" id="IPR002645">
    <property type="entry name" value="STAS_dom"/>
</dbReference>
<feature type="transmembrane region" description="Helical" evidence="6">
    <location>
        <begin position="342"/>
        <end position="360"/>
    </location>
</feature>
<dbReference type="InterPro" id="IPR001902">
    <property type="entry name" value="SLC26A/SulP_fam"/>
</dbReference>
<dbReference type="AlphaFoldDB" id="A0AAD5K9X7"/>
<reference evidence="8" key="2">
    <citation type="submission" date="2023-02" db="EMBL/GenBank/DDBJ databases">
        <authorList>
            <consortium name="DOE Joint Genome Institute"/>
            <person name="Mondo S.J."/>
            <person name="Chang Y."/>
            <person name="Wang Y."/>
            <person name="Ahrendt S."/>
            <person name="Andreopoulos W."/>
            <person name="Barry K."/>
            <person name="Beard J."/>
            <person name="Benny G.L."/>
            <person name="Blankenship S."/>
            <person name="Bonito G."/>
            <person name="Cuomo C."/>
            <person name="Desiro A."/>
            <person name="Gervers K.A."/>
            <person name="Hundley H."/>
            <person name="Kuo A."/>
            <person name="LaButti K."/>
            <person name="Lang B.F."/>
            <person name="Lipzen A."/>
            <person name="O'Donnell K."/>
            <person name="Pangilinan J."/>
            <person name="Reynolds N."/>
            <person name="Sandor L."/>
            <person name="Smith M.W."/>
            <person name="Tsang A."/>
            <person name="Grigoriev I.V."/>
            <person name="Stajich J.E."/>
            <person name="Spatafora J.W."/>
        </authorList>
    </citation>
    <scope>NUCLEOTIDE SEQUENCE</scope>
    <source>
        <strain evidence="8">RSA 2281</strain>
    </source>
</reference>
<reference evidence="8" key="1">
    <citation type="journal article" date="2022" name="IScience">
        <title>Evolution of zygomycete secretomes and the origins of terrestrial fungal ecologies.</title>
        <authorList>
            <person name="Chang Y."/>
            <person name="Wang Y."/>
            <person name="Mondo S."/>
            <person name="Ahrendt S."/>
            <person name="Andreopoulos W."/>
            <person name="Barry K."/>
            <person name="Beard J."/>
            <person name="Benny G.L."/>
            <person name="Blankenship S."/>
            <person name="Bonito G."/>
            <person name="Cuomo C."/>
            <person name="Desiro A."/>
            <person name="Gervers K.A."/>
            <person name="Hundley H."/>
            <person name="Kuo A."/>
            <person name="LaButti K."/>
            <person name="Lang B.F."/>
            <person name="Lipzen A."/>
            <person name="O'Donnell K."/>
            <person name="Pangilinan J."/>
            <person name="Reynolds N."/>
            <person name="Sandor L."/>
            <person name="Smith M.E."/>
            <person name="Tsang A."/>
            <person name="Grigoriev I.V."/>
            <person name="Stajich J.E."/>
            <person name="Spatafora J.W."/>
        </authorList>
    </citation>
    <scope>NUCLEOTIDE SEQUENCE</scope>
    <source>
        <strain evidence="8">RSA 2281</strain>
    </source>
</reference>
<evidence type="ECO:0000256" key="2">
    <source>
        <dbReference type="ARBA" id="ARBA00022692"/>
    </source>
</evidence>
<feature type="transmembrane region" description="Helical" evidence="6">
    <location>
        <begin position="409"/>
        <end position="427"/>
    </location>
</feature>
<accession>A0AAD5K9X7</accession>
<evidence type="ECO:0000256" key="1">
    <source>
        <dbReference type="ARBA" id="ARBA00004141"/>
    </source>
</evidence>
<keyword evidence="9" id="KW-1185">Reference proteome</keyword>
<feature type="transmembrane region" description="Helical" evidence="6">
    <location>
        <begin position="211"/>
        <end position="229"/>
    </location>
</feature>
<dbReference type="Pfam" id="PF01740">
    <property type="entry name" value="STAS"/>
    <property type="match status" value="1"/>
</dbReference>
<dbReference type="EMBL" id="JAIXMP010000003">
    <property type="protein sequence ID" value="KAI9275810.1"/>
    <property type="molecule type" value="Genomic_DNA"/>
</dbReference>
<dbReference type="PANTHER" id="PTHR11814">
    <property type="entry name" value="SULFATE TRANSPORTER"/>
    <property type="match status" value="1"/>
</dbReference>
<organism evidence="8 9">
    <name type="scientific">Phascolomyces articulosus</name>
    <dbReference type="NCBI Taxonomy" id="60185"/>
    <lineage>
        <taxon>Eukaryota</taxon>
        <taxon>Fungi</taxon>
        <taxon>Fungi incertae sedis</taxon>
        <taxon>Mucoromycota</taxon>
        <taxon>Mucoromycotina</taxon>
        <taxon>Mucoromycetes</taxon>
        <taxon>Mucorales</taxon>
        <taxon>Lichtheimiaceae</taxon>
        <taxon>Phascolomyces</taxon>
    </lineage>
</organism>